<protein>
    <submittedName>
        <fullName evidence="1">Squalene/phytoene synthase family protein</fullName>
    </submittedName>
</protein>
<gene>
    <name evidence="1" type="ORF">KDL01_32630</name>
</gene>
<name>A0A941IQU0_9ACTN</name>
<reference evidence="1" key="1">
    <citation type="submission" date="2021-04" db="EMBL/GenBank/DDBJ databases">
        <title>Genome based classification of Actinospica acidithermotolerans sp. nov., an actinobacterium isolated from an Indonesian hot spring.</title>
        <authorList>
            <person name="Kusuma A.B."/>
            <person name="Putra K.E."/>
            <person name="Nafisah S."/>
            <person name="Loh J."/>
            <person name="Nouioui I."/>
            <person name="Goodfellow M."/>
        </authorList>
    </citation>
    <scope>NUCLEOTIDE SEQUENCE</scope>
    <source>
        <strain evidence="1">CSCA 57</strain>
    </source>
</reference>
<dbReference type="PANTHER" id="PTHR31480">
    <property type="entry name" value="BIFUNCTIONAL LYCOPENE CYCLASE/PHYTOENE SYNTHASE"/>
    <property type="match status" value="1"/>
</dbReference>
<dbReference type="Pfam" id="PF00494">
    <property type="entry name" value="SQS_PSY"/>
    <property type="match status" value="1"/>
</dbReference>
<dbReference type="InterPro" id="IPR008949">
    <property type="entry name" value="Isoprenoid_synthase_dom_sf"/>
</dbReference>
<evidence type="ECO:0000313" key="1">
    <source>
        <dbReference type="EMBL" id="MBR7838065.1"/>
    </source>
</evidence>
<dbReference type="InterPro" id="IPR002060">
    <property type="entry name" value="Squ/phyt_synthse"/>
</dbReference>
<dbReference type="AlphaFoldDB" id="A0A941IQU0"/>
<evidence type="ECO:0000313" key="2">
    <source>
        <dbReference type="Proteomes" id="UP000675781"/>
    </source>
</evidence>
<keyword evidence="2" id="KW-1185">Reference proteome</keyword>
<proteinExistence type="predicted"/>
<organism evidence="1 2">
    <name type="scientific">Actinospica durhamensis</name>
    <dbReference type="NCBI Taxonomy" id="1508375"/>
    <lineage>
        <taxon>Bacteria</taxon>
        <taxon>Bacillati</taxon>
        <taxon>Actinomycetota</taxon>
        <taxon>Actinomycetes</taxon>
        <taxon>Catenulisporales</taxon>
        <taxon>Actinospicaceae</taxon>
        <taxon>Actinospica</taxon>
    </lineage>
</organism>
<dbReference type="SUPFAM" id="SSF48576">
    <property type="entry name" value="Terpenoid synthases"/>
    <property type="match status" value="1"/>
</dbReference>
<dbReference type="GO" id="GO:0016765">
    <property type="term" value="F:transferase activity, transferring alkyl or aryl (other than methyl) groups"/>
    <property type="evidence" value="ECO:0007669"/>
    <property type="project" value="UniProtKB-ARBA"/>
</dbReference>
<sequence>MGRWERALDAAGVEQASLRSDYGRVRAQASAFKHEIVLAAELLLPERLVAHVIAAIAFMHRTDVLLDSGPAAERKESYEDWEREVTEALEANQSGDPELRPLLHTIVAHPVLHERVLDYLASADLDLEFTGFVAEADYQTYVEGYSLPAFMLVATLLGPDGDQQAYRAACRTYIEAIQRLDFVNDLAEDLANDRLTIPAQTLEQHRVTRTDLEQARDLPTVRALIADQLDRVERGLGAGSAAIDLVPPASRPMLRCMLSLDALTVAAARADVPALLRRPANCSKLAAVRVLGREYLSARRTRRA</sequence>
<dbReference type="RefSeq" id="WP_212532526.1">
    <property type="nucleotide sequence ID" value="NZ_JAGSOG010000254.1"/>
</dbReference>
<comment type="caution">
    <text evidence="1">The sequence shown here is derived from an EMBL/GenBank/DDBJ whole genome shotgun (WGS) entry which is preliminary data.</text>
</comment>
<dbReference type="EMBL" id="JAGSOG010000254">
    <property type="protein sequence ID" value="MBR7838065.1"/>
    <property type="molecule type" value="Genomic_DNA"/>
</dbReference>
<accession>A0A941IQU0</accession>
<dbReference type="Proteomes" id="UP000675781">
    <property type="component" value="Unassembled WGS sequence"/>
</dbReference>
<dbReference type="Gene3D" id="1.10.600.10">
    <property type="entry name" value="Farnesyl Diphosphate Synthase"/>
    <property type="match status" value="1"/>
</dbReference>